<accession>A0AAE3EDQ1</accession>
<sequence length="61" mass="6553">MENLAKVELIAQHLEARASGWTSSEQNLDALLAAVQAIELQEAGEEIKRIAAGLRLPKVSA</sequence>
<evidence type="ECO:0000313" key="2">
    <source>
        <dbReference type="Proteomes" id="UP001198182"/>
    </source>
</evidence>
<dbReference type="EMBL" id="JAJEQR010000045">
    <property type="protein sequence ID" value="MCC2231961.1"/>
    <property type="molecule type" value="Genomic_DNA"/>
</dbReference>
<evidence type="ECO:0000313" key="1">
    <source>
        <dbReference type="EMBL" id="MCC2231961.1"/>
    </source>
</evidence>
<keyword evidence="2" id="KW-1185">Reference proteome</keyword>
<organism evidence="1 2">
    <name type="scientific">Hominifimenecus microfluidus</name>
    <dbReference type="NCBI Taxonomy" id="2885348"/>
    <lineage>
        <taxon>Bacteria</taxon>
        <taxon>Bacillati</taxon>
        <taxon>Bacillota</taxon>
        <taxon>Clostridia</taxon>
        <taxon>Lachnospirales</taxon>
        <taxon>Lachnospiraceae</taxon>
        <taxon>Hominifimenecus</taxon>
    </lineage>
</organism>
<dbReference type="AlphaFoldDB" id="A0AAE3EDQ1"/>
<proteinExistence type="predicted"/>
<name>A0AAE3EDQ1_9FIRM</name>
<dbReference type="Proteomes" id="UP001198182">
    <property type="component" value="Unassembled WGS sequence"/>
</dbReference>
<protein>
    <submittedName>
        <fullName evidence="1">Uncharacterized protein</fullName>
    </submittedName>
</protein>
<gene>
    <name evidence="1" type="ORF">LKD81_13305</name>
</gene>
<reference evidence="1" key="1">
    <citation type="submission" date="2021-10" db="EMBL/GenBank/DDBJ databases">
        <title>Anaerobic single-cell dispensing facilitates the cultivation of human gut bacteria.</title>
        <authorList>
            <person name="Afrizal A."/>
        </authorList>
    </citation>
    <scope>NUCLEOTIDE SEQUENCE</scope>
    <source>
        <strain evidence="1">CLA-AA-H215</strain>
    </source>
</reference>
<comment type="caution">
    <text evidence="1">The sequence shown here is derived from an EMBL/GenBank/DDBJ whole genome shotgun (WGS) entry which is preliminary data.</text>
</comment>
<dbReference type="RefSeq" id="WP_308454447.1">
    <property type="nucleotide sequence ID" value="NZ_JAJEQR010000045.1"/>
</dbReference>